<sequence>MSFPFLRAPQVILSIIVNLAEPNELICLSQCSKRAYNIVKTFRKKSKNVEIYVDNLEHHLEVYLNCKLSCRLLLDSSYDREQFVRTKYPTTNLFGADFRLSFNMTGIWKLKWDDPTSDGFLTLMDWTSNLFRIDFKCVIINKDTIHRLIWVVRRQEYIDSVVSYRGHFTEDEIRFMMHLKVDKLHMDFVPLTFKYPETLPNRSRFSVTFGFWLTLNHLMTSNFEQLNFALSSLTNSDFSQFLRHWLAGGNGRMKTLVVQFNDANLNEITRGIENIIPNGDRREEVYCPLAGRELIMNDRLYLRRGDGVLATCSVIERPKRFVFAVWPDAKKRACRINNF</sequence>
<dbReference type="InterPro" id="IPR001810">
    <property type="entry name" value="F-box_dom"/>
</dbReference>
<dbReference type="eggNOG" id="ENOG502TJUH">
    <property type="taxonomic scope" value="Eukaryota"/>
</dbReference>
<dbReference type="InterPro" id="IPR012885">
    <property type="entry name" value="F-box_Sdz-33"/>
</dbReference>
<dbReference type="PANTHER" id="PTHR21503">
    <property type="entry name" value="F-BOX-CONTAINING HYPOTHETICAL PROTEIN C.ELEGANS"/>
    <property type="match status" value="1"/>
</dbReference>
<dbReference type="PANTHER" id="PTHR21503:SF8">
    <property type="entry name" value="F-BOX ASSOCIATED DOMAIN-CONTAINING PROTEIN-RELATED"/>
    <property type="match status" value="1"/>
</dbReference>
<dbReference type="Proteomes" id="UP000095282">
    <property type="component" value="Unplaced"/>
</dbReference>
<accession>A0A1I7UIW9</accession>
<dbReference type="Pfam" id="PF07735">
    <property type="entry name" value="FBA_2"/>
    <property type="match status" value="1"/>
</dbReference>
<feature type="domain" description="F-box" evidence="1">
    <location>
        <begin position="2"/>
        <end position="49"/>
    </location>
</feature>
<reference evidence="3" key="1">
    <citation type="submission" date="2016-11" db="UniProtKB">
        <authorList>
            <consortium name="WormBaseParasite"/>
        </authorList>
    </citation>
    <scope>IDENTIFICATION</scope>
</reference>
<proteinExistence type="predicted"/>
<evidence type="ECO:0000313" key="2">
    <source>
        <dbReference type="Proteomes" id="UP000095282"/>
    </source>
</evidence>
<dbReference type="STRING" id="1561998.A0A1I7UIW9"/>
<protein>
    <submittedName>
        <fullName evidence="3">F-box domain-containing protein</fullName>
    </submittedName>
</protein>
<dbReference type="WBParaSite" id="Csp11.Scaffold629.g9774.t2">
    <property type="protein sequence ID" value="Csp11.Scaffold629.g9774.t2"/>
    <property type="gene ID" value="Csp11.Scaffold629.g9774"/>
</dbReference>
<evidence type="ECO:0000259" key="1">
    <source>
        <dbReference type="PROSITE" id="PS50181"/>
    </source>
</evidence>
<dbReference type="PROSITE" id="PS50181">
    <property type="entry name" value="FBOX"/>
    <property type="match status" value="1"/>
</dbReference>
<dbReference type="AlphaFoldDB" id="A0A1I7UIW9"/>
<evidence type="ECO:0000313" key="3">
    <source>
        <dbReference type="WBParaSite" id="Csp11.Scaffold629.g9774.t2"/>
    </source>
</evidence>
<organism evidence="2 3">
    <name type="scientific">Caenorhabditis tropicalis</name>
    <dbReference type="NCBI Taxonomy" id="1561998"/>
    <lineage>
        <taxon>Eukaryota</taxon>
        <taxon>Metazoa</taxon>
        <taxon>Ecdysozoa</taxon>
        <taxon>Nematoda</taxon>
        <taxon>Chromadorea</taxon>
        <taxon>Rhabditida</taxon>
        <taxon>Rhabditina</taxon>
        <taxon>Rhabditomorpha</taxon>
        <taxon>Rhabditoidea</taxon>
        <taxon>Rhabditidae</taxon>
        <taxon>Peloderinae</taxon>
        <taxon>Caenorhabditis</taxon>
    </lineage>
</organism>
<keyword evidence="2" id="KW-1185">Reference proteome</keyword>
<name>A0A1I7UIW9_9PELO</name>